<organism evidence="9 10">
    <name type="scientific">Mucilaginibacter gynuensis</name>
    <dbReference type="NCBI Taxonomy" id="1302236"/>
    <lineage>
        <taxon>Bacteria</taxon>
        <taxon>Pseudomonadati</taxon>
        <taxon>Bacteroidota</taxon>
        <taxon>Sphingobacteriia</taxon>
        <taxon>Sphingobacteriales</taxon>
        <taxon>Sphingobacteriaceae</taxon>
        <taxon>Mucilaginibacter</taxon>
    </lineage>
</organism>
<comment type="caution">
    <text evidence="9">The sequence shown here is derived from an EMBL/GenBank/DDBJ whole genome shotgun (WGS) entry which is preliminary data.</text>
</comment>
<accession>A0ABP8FUJ7</accession>
<comment type="subcellular location">
    <subcellularLocation>
        <location evidence="1">Cell membrane</location>
        <topology evidence="1">Multi-pass membrane protein</topology>
    </subcellularLocation>
</comment>
<evidence type="ECO:0000256" key="6">
    <source>
        <dbReference type="SAM" id="Phobius"/>
    </source>
</evidence>
<dbReference type="Pfam" id="PF02687">
    <property type="entry name" value="FtsX"/>
    <property type="match status" value="2"/>
</dbReference>
<dbReference type="InterPro" id="IPR003838">
    <property type="entry name" value="ABC3_permease_C"/>
</dbReference>
<dbReference type="PANTHER" id="PTHR30572:SF18">
    <property type="entry name" value="ABC-TYPE MACROLIDE FAMILY EXPORT SYSTEM PERMEASE COMPONENT 2"/>
    <property type="match status" value="1"/>
</dbReference>
<dbReference type="RefSeq" id="WP_345209525.1">
    <property type="nucleotide sequence ID" value="NZ_BAABFT010000001.1"/>
</dbReference>
<evidence type="ECO:0000256" key="3">
    <source>
        <dbReference type="ARBA" id="ARBA00022692"/>
    </source>
</evidence>
<feature type="domain" description="ABC3 transporter permease C-terminal" evidence="7">
    <location>
        <begin position="284"/>
        <end position="400"/>
    </location>
</feature>
<keyword evidence="4 6" id="KW-1133">Transmembrane helix</keyword>
<feature type="transmembrane region" description="Helical" evidence="6">
    <location>
        <begin position="420"/>
        <end position="440"/>
    </location>
</feature>
<dbReference type="Proteomes" id="UP001500582">
    <property type="component" value="Unassembled WGS sequence"/>
</dbReference>
<name>A0ABP8FUJ7_9SPHI</name>
<feature type="domain" description="MacB-like periplasmic core" evidence="8">
    <location>
        <begin position="21"/>
        <end position="233"/>
    </location>
</feature>
<dbReference type="PANTHER" id="PTHR30572">
    <property type="entry name" value="MEMBRANE COMPONENT OF TRANSPORTER-RELATED"/>
    <property type="match status" value="1"/>
</dbReference>
<feature type="domain" description="ABC3 transporter permease C-terminal" evidence="7">
    <location>
        <begin position="663"/>
        <end position="777"/>
    </location>
</feature>
<dbReference type="Pfam" id="PF12704">
    <property type="entry name" value="MacB_PCD"/>
    <property type="match status" value="2"/>
</dbReference>
<proteinExistence type="predicted"/>
<gene>
    <name evidence="9" type="ORF">GCM10023149_06210</name>
</gene>
<protein>
    <submittedName>
        <fullName evidence="9">ABC transporter permease</fullName>
    </submittedName>
</protein>
<evidence type="ECO:0000256" key="5">
    <source>
        <dbReference type="ARBA" id="ARBA00023136"/>
    </source>
</evidence>
<feature type="transmembrane region" description="Helical" evidence="6">
    <location>
        <begin position="713"/>
        <end position="733"/>
    </location>
</feature>
<feature type="transmembrane region" description="Helical" evidence="6">
    <location>
        <begin position="278"/>
        <end position="300"/>
    </location>
</feature>
<dbReference type="EMBL" id="BAABFT010000001">
    <property type="protein sequence ID" value="GAA4311270.1"/>
    <property type="molecule type" value="Genomic_DNA"/>
</dbReference>
<feature type="transmembrane region" description="Helical" evidence="6">
    <location>
        <begin position="371"/>
        <end position="395"/>
    </location>
</feature>
<evidence type="ECO:0000256" key="1">
    <source>
        <dbReference type="ARBA" id="ARBA00004651"/>
    </source>
</evidence>
<sequence length="784" mass="88188">MFKNYIKIAWRNLLRNKGFAFTNLLGLTIGITCTMFIFLWVKDEVSFDQFHKNYDNIYQAIATRDFKNNIFTDENMVFPLAPALQNDYPQIEHVTCVSQTQGSLIEYNNTRLKRDLLFVSNGFLDVFSWKFIKGNVANALADPSSIVITQSFAKAFFGDADPMNKTLKINTGETAKITGVVADPPGNSTIKFDGLRPFNYSTEESKRNMNEWVNSSWYVYIKAKPGTTNAALDKIVHGEMKKHQPDEKFSTYFTYPMSKWHLYHEFKDGKNVGGMIEYVRLFTIIALVILLIACVNFMNLSTARSEKRAKEVGIRKTLGSNKKQLILQFFAESTILTTVAFALSIIIVLALTPMFNQLVNKQLSINFAEPLFWIGALIIVVFTGITAGSYPALYLSSFNPIKVLKGTIMVGKSAIMPRRILVVGQFVMSILLISATIIIYQQIQHVKNRNTGYNADNLIMIPATAAANKNFDVIKQEMLKTGLVSGVTRTFSPITDIWWTTAGPDYPGRPTGSTIIFSGMSADRDFTKTMGVKILEGRDFDGSPADSANVLLNKAAVEAMNLKQPLGTTLRYDKTLLHVIGVTDNIIMSSPYETVRPMITYFGRGLNWVNVRLNQGAQPQKAIAAFENIYKTYSPDDLFEYQFVDTEFSKKFATEELISRVTNIFAGLAIFICCLGLAGLASFTIEKRIREIGIRKVLGASIQQVLLLISKEFMKLVFVAFVIAVPLTWWLMYNWLQKYTYHINVSIWMFGIVGLFILLLTLTVVVLNTFRAASSNPVKSLKSE</sequence>
<keyword evidence="3 6" id="KW-0812">Transmembrane</keyword>
<evidence type="ECO:0000313" key="10">
    <source>
        <dbReference type="Proteomes" id="UP001500582"/>
    </source>
</evidence>
<reference evidence="10" key="1">
    <citation type="journal article" date="2019" name="Int. J. Syst. Evol. Microbiol.">
        <title>The Global Catalogue of Microorganisms (GCM) 10K type strain sequencing project: providing services to taxonomists for standard genome sequencing and annotation.</title>
        <authorList>
            <consortium name="The Broad Institute Genomics Platform"/>
            <consortium name="The Broad Institute Genome Sequencing Center for Infectious Disease"/>
            <person name="Wu L."/>
            <person name="Ma J."/>
        </authorList>
    </citation>
    <scope>NUCLEOTIDE SEQUENCE [LARGE SCALE GENOMIC DNA]</scope>
    <source>
        <strain evidence="10">JCM 17705</strain>
    </source>
</reference>
<evidence type="ECO:0000313" key="9">
    <source>
        <dbReference type="EMBL" id="GAA4311270.1"/>
    </source>
</evidence>
<feature type="transmembrane region" description="Helical" evidence="6">
    <location>
        <begin position="21"/>
        <end position="41"/>
    </location>
</feature>
<feature type="transmembrane region" description="Helical" evidence="6">
    <location>
        <begin position="745"/>
        <end position="770"/>
    </location>
</feature>
<dbReference type="InterPro" id="IPR050250">
    <property type="entry name" value="Macrolide_Exporter_MacB"/>
</dbReference>
<evidence type="ECO:0000256" key="4">
    <source>
        <dbReference type="ARBA" id="ARBA00022989"/>
    </source>
</evidence>
<feature type="transmembrane region" description="Helical" evidence="6">
    <location>
        <begin position="664"/>
        <end position="685"/>
    </location>
</feature>
<evidence type="ECO:0000259" key="7">
    <source>
        <dbReference type="Pfam" id="PF02687"/>
    </source>
</evidence>
<evidence type="ECO:0000256" key="2">
    <source>
        <dbReference type="ARBA" id="ARBA00022475"/>
    </source>
</evidence>
<keyword evidence="10" id="KW-1185">Reference proteome</keyword>
<keyword evidence="5 6" id="KW-0472">Membrane</keyword>
<feature type="transmembrane region" description="Helical" evidence="6">
    <location>
        <begin position="325"/>
        <end position="351"/>
    </location>
</feature>
<dbReference type="InterPro" id="IPR025857">
    <property type="entry name" value="MacB_PCD"/>
</dbReference>
<feature type="domain" description="MacB-like periplasmic core" evidence="8">
    <location>
        <begin position="431"/>
        <end position="628"/>
    </location>
</feature>
<evidence type="ECO:0000259" key="8">
    <source>
        <dbReference type="Pfam" id="PF12704"/>
    </source>
</evidence>
<keyword evidence="2" id="KW-1003">Cell membrane</keyword>